<organism evidence="2">
    <name type="scientific">Tanacetum cinerariifolium</name>
    <name type="common">Dalmatian daisy</name>
    <name type="synonym">Chrysanthemum cinerariifolium</name>
    <dbReference type="NCBI Taxonomy" id="118510"/>
    <lineage>
        <taxon>Eukaryota</taxon>
        <taxon>Viridiplantae</taxon>
        <taxon>Streptophyta</taxon>
        <taxon>Embryophyta</taxon>
        <taxon>Tracheophyta</taxon>
        <taxon>Spermatophyta</taxon>
        <taxon>Magnoliopsida</taxon>
        <taxon>eudicotyledons</taxon>
        <taxon>Gunneridae</taxon>
        <taxon>Pentapetalae</taxon>
        <taxon>asterids</taxon>
        <taxon>campanulids</taxon>
        <taxon>Asterales</taxon>
        <taxon>Asteraceae</taxon>
        <taxon>Asteroideae</taxon>
        <taxon>Anthemideae</taxon>
        <taxon>Anthemidinae</taxon>
        <taxon>Tanacetum</taxon>
    </lineage>
</organism>
<feature type="compositionally biased region" description="Low complexity" evidence="1">
    <location>
        <begin position="151"/>
        <end position="163"/>
    </location>
</feature>
<proteinExistence type="predicted"/>
<accession>A0A699RUC2</accession>
<comment type="caution">
    <text evidence="2">The sequence shown here is derived from an EMBL/GenBank/DDBJ whole genome shotgun (WGS) entry which is preliminary data.</text>
</comment>
<sequence length="175" mass="19057">ELKPASQEFVCNKCIVWVDIEGIPLHLWFSSTFSRIEDESSLDGNNNLGNSQQGNVNQVEESDVEEVSDTIFEVSPQAPHVDVHKVNEKANSHHLDDPFGLYDLLRKSTNLSASKEDSSLTHPLGFTPVALNQDPIHSNSAHLEASHGNDSSADSSTHVSSRSTPKGGSILEVLD</sequence>
<evidence type="ECO:0000313" key="2">
    <source>
        <dbReference type="EMBL" id="GFC89416.1"/>
    </source>
</evidence>
<protein>
    <submittedName>
        <fullName evidence="2">Uncharacterized protein</fullName>
    </submittedName>
</protein>
<name>A0A699RUC2_TANCI</name>
<dbReference type="AlphaFoldDB" id="A0A699RUC2"/>
<reference evidence="2" key="1">
    <citation type="journal article" date="2019" name="Sci. Rep.">
        <title>Draft genome of Tanacetum cinerariifolium, the natural source of mosquito coil.</title>
        <authorList>
            <person name="Yamashiro T."/>
            <person name="Shiraishi A."/>
            <person name="Satake H."/>
            <person name="Nakayama K."/>
        </authorList>
    </citation>
    <scope>NUCLEOTIDE SEQUENCE</scope>
</reference>
<gene>
    <name evidence="2" type="ORF">Tci_861386</name>
</gene>
<feature type="region of interest" description="Disordered" evidence="1">
    <location>
        <begin position="140"/>
        <end position="175"/>
    </location>
</feature>
<evidence type="ECO:0000256" key="1">
    <source>
        <dbReference type="SAM" id="MobiDB-lite"/>
    </source>
</evidence>
<dbReference type="EMBL" id="BKCJ011120823">
    <property type="protein sequence ID" value="GFC89416.1"/>
    <property type="molecule type" value="Genomic_DNA"/>
</dbReference>
<feature type="non-terminal residue" evidence="2">
    <location>
        <position position="1"/>
    </location>
</feature>
<feature type="non-terminal residue" evidence="2">
    <location>
        <position position="175"/>
    </location>
</feature>